<protein>
    <recommendedName>
        <fullName evidence="3">HTH tetR-type domain-containing protein</fullName>
    </recommendedName>
</protein>
<feature type="domain" description="HTH tetR-type" evidence="3">
    <location>
        <begin position="68"/>
        <end position="128"/>
    </location>
</feature>
<keyword evidence="1 2" id="KW-0238">DNA-binding</keyword>
<evidence type="ECO:0000256" key="1">
    <source>
        <dbReference type="ARBA" id="ARBA00023125"/>
    </source>
</evidence>
<proteinExistence type="predicted"/>
<accession>A0A2K2U955</accession>
<reference evidence="5" key="1">
    <citation type="submission" date="2018-01" db="EMBL/GenBank/DDBJ databases">
        <title>Rubneribacter badeniensis gen. nov., sp. nov., and Colonibacter rubneri, gen. nov., sp. nov., WGS of new members of the Eggerthellaceae.</title>
        <authorList>
            <person name="Danylec N."/>
            <person name="Stoll D.A."/>
            <person name="Doetsch A."/>
            <person name="Kulling S.E."/>
            <person name="Huch M."/>
        </authorList>
    </citation>
    <scope>NUCLEOTIDE SEQUENCE [LARGE SCALE GENOMIC DNA]</scope>
    <source>
        <strain evidence="5">ResAG-96</strain>
    </source>
</reference>
<dbReference type="EMBL" id="PPEK01000022">
    <property type="protein sequence ID" value="PNV66772.1"/>
    <property type="molecule type" value="Genomic_DNA"/>
</dbReference>
<dbReference type="Gene3D" id="1.10.357.10">
    <property type="entry name" value="Tetracycline Repressor, domain 2"/>
    <property type="match status" value="1"/>
</dbReference>
<evidence type="ECO:0000313" key="5">
    <source>
        <dbReference type="Proteomes" id="UP000236197"/>
    </source>
</evidence>
<dbReference type="PANTHER" id="PTHR43479:SF7">
    <property type="entry name" value="TETR-FAMILY TRANSCRIPTIONAL REGULATOR"/>
    <property type="match status" value="1"/>
</dbReference>
<dbReference type="AlphaFoldDB" id="A0A2K2U955"/>
<dbReference type="SUPFAM" id="SSF46689">
    <property type="entry name" value="Homeodomain-like"/>
    <property type="match status" value="1"/>
</dbReference>
<evidence type="ECO:0000313" key="4">
    <source>
        <dbReference type="EMBL" id="PNV66772.1"/>
    </source>
</evidence>
<name>A0A2K2U955_9ACTN</name>
<dbReference type="InterPro" id="IPR009057">
    <property type="entry name" value="Homeodomain-like_sf"/>
</dbReference>
<gene>
    <name evidence="4" type="ORF">C2L71_11540</name>
</gene>
<dbReference type="GO" id="GO:0003677">
    <property type="term" value="F:DNA binding"/>
    <property type="evidence" value="ECO:0007669"/>
    <property type="project" value="UniProtKB-UniRule"/>
</dbReference>
<dbReference type="InterPro" id="IPR050624">
    <property type="entry name" value="HTH-type_Tx_Regulator"/>
</dbReference>
<dbReference type="Proteomes" id="UP000236197">
    <property type="component" value="Unassembled WGS sequence"/>
</dbReference>
<organism evidence="4 5">
    <name type="scientific">Enteroscipio rubneri</name>
    <dbReference type="NCBI Taxonomy" id="2070686"/>
    <lineage>
        <taxon>Bacteria</taxon>
        <taxon>Bacillati</taxon>
        <taxon>Actinomycetota</taxon>
        <taxon>Coriobacteriia</taxon>
        <taxon>Eggerthellales</taxon>
        <taxon>Eggerthellaceae</taxon>
        <taxon>Enteroscipio</taxon>
    </lineage>
</organism>
<dbReference type="PANTHER" id="PTHR43479">
    <property type="entry name" value="ACREF/ENVCD OPERON REPRESSOR-RELATED"/>
    <property type="match status" value="1"/>
</dbReference>
<keyword evidence="5" id="KW-1185">Reference proteome</keyword>
<evidence type="ECO:0000259" key="3">
    <source>
        <dbReference type="PROSITE" id="PS50977"/>
    </source>
</evidence>
<feature type="DNA-binding region" description="H-T-H motif" evidence="2">
    <location>
        <begin position="91"/>
        <end position="110"/>
    </location>
</feature>
<dbReference type="InterPro" id="IPR001647">
    <property type="entry name" value="HTH_TetR"/>
</dbReference>
<dbReference type="Pfam" id="PF00440">
    <property type="entry name" value="TetR_N"/>
    <property type="match status" value="1"/>
</dbReference>
<sequence>MGGGFMAGRCLERPRVGFSTEHLRAGLRRDAGGGTAMSDTRRVEQEIPWMRPASAWSLYRTAKPTAADRQKQRIAQAFEEVLERQSFDKITVIEIARKCGISRQTFYNHFLDKYDLVNWMYRQLVVGTTGRIGIDMTWERAVRTKLEIMRSKDWFFSKVYRVGDREGLLEHEPRLVFNYYESNLKRLTGKVLDEKERYALMLYCHGAVRMTAEWIRTAPDTPVDVIVEADMAALPPFARRTFLGNR</sequence>
<evidence type="ECO:0000256" key="2">
    <source>
        <dbReference type="PROSITE-ProRule" id="PRU00335"/>
    </source>
</evidence>
<dbReference type="PROSITE" id="PS50977">
    <property type="entry name" value="HTH_TETR_2"/>
    <property type="match status" value="1"/>
</dbReference>
<comment type="caution">
    <text evidence="4">The sequence shown here is derived from an EMBL/GenBank/DDBJ whole genome shotgun (WGS) entry which is preliminary data.</text>
</comment>